<evidence type="ECO:0000256" key="3">
    <source>
        <dbReference type="ARBA" id="ARBA00023172"/>
    </source>
</evidence>
<dbReference type="InterPro" id="IPR004107">
    <property type="entry name" value="Integrase_SAM-like_N"/>
</dbReference>
<dbReference type="Proteomes" id="UP000199423">
    <property type="component" value="Unassembled WGS sequence"/>
</dbReference>
<keyword evidence="2 4" id="KW-0238">DNA-binding</keyword>
<feature type="domain" description="Tyr recombinase" evidence="5">
    <location>
        <begin position="119"/>
        <end position="337"/>
    </location>
</feature>
<dbReference type="PROSITE" id="PS51898">
    <property type="entry name" value="TYR_RECOMBINASE"/>
    <property type="match status" value="1"/>
</dbReference>
<gene>
    <name evidence="7" type="ORF">SAMN04488557_1762</name>
</gene>
<dbReference type="SUPFAM" id="SSF47823">
    <property type="entry name" value="lambda integrase-like, N-terminal domain"/>
    <property type="match status" value="1"/>
</dbReference>
<keyword evidence="3" id="KW-0233">DNA recombination</keyword>
<dbReference type="InterPro" id="IPR013762">
    <property type="entry name" value="Integrase-like_cat_sf"/>
</dbReference>
<evidence type="ECO:0000259" key="5">
    <source>
        <dbReference type="PROSITE" id="PS51898"/>
    </source>
</evidence>
<evidence type="ECO:0000256" key="1">
    <source>
        <dbReference type="ARBA" id="ARBA00022908"/>
    </source>
</evidence>
<organism evidence="7 8">
    <name type="scientific">Hyphomicrobium facile</name>
    <dbReference type="NCBI Taxonomy" id="51670"/>
    <lineage>
        <taxon>Bacteria</taxon>
        <taxon>Pseudomonadati</taxon>
        <taxon>Pseudomonadota</taxon>
        <taxon>Alphaproteobacteria</taxon>
        <taxon>Hyphomicrobiales</taxon>
        <taxon>Hyphomicrobiaceae</taxon>
        <taxon>Hyphomicrobium</taxon>
    </lineage>
</organism>
<dbReference type="SUPFAM" id="SSF56349">
    <property type="entry name" value="DNA breaking-rejoining enzymes"/>
    <property type="match status" value="1"/>
</dbReference>
<evidence type="ECO:0000313" key="8">
    <source>
        <dbReference type="Proteomes" id="UP000199423"/>
    </source>
</evidence>
<evidence type="ECO:0000256" key="2">
    <source>
        <dbReference type="ARBA" id="ARBA00023125"/>
    </source>
</evidence>
<sequence length="350" mass="38067">MPDAVQSEISHFNSALLSENARRYAASSFRPGTRRQYATALKQWLQWRGLIDLEPADTIDVANYLAELASAGKSISTLRTAIAAIRAGHTAKSWLFDTTAPPISLVMRGIANAHYQLPRQAEPLRGSVLSDILTTLAEGRPSLRDRRDAAVLALGYAFALRRAELAGLDFERLGHGERGGTGVLRLTLTTIEVMFAISKTSRGMPEVVSVPRDELTLAATAIEAWLGAADIKPGQPVFQRITKSSKIRGRLSGQTVAAIVKTRVAEHGRMRHGTENCFAEFDAARFSGHSLRVGFCVSAAEAGADIRSIASVTRHRSMVMPARYSQRADQLRTSPHRLVGVGLKSLEVNE</sequence>
<keyword evidence="8" id="KW-1185">Reference proteome</keyword>
<dbReference type="Gene3D" id="1.10.443.10">
    <property type="entry name" value="Intergrase catalytic core"/>
    <property type="match status" value="1"/>
</dbReference>
<dbReference type="InterPro" id="IPR044068">
    <property type="entry name" value="CB"/>
</dbReference>
<evidence type="ECO:0000259" key="6">
    <source>
        <dbReference type="PROSITE" id="PS51900"/>
    </source>
</evidence>
<dbReference type="GO" id="GO:0006310">
    <property type="term" value="P:DNA recombination"/>
    <property type="evidence" value="ECO:0007669"/>
    <property type="project" value="UniProtKB-KW"/>
</dbReference>
<feature type="domain" description="Core-binding (CB)" evidence="6">
    <location>
        <begin position="15"/>
        <end position="93"/>
    </location>
</feature>
<protein>
    <submittedName>
        <fullName evidence="7">Site-specific recombinase XerD</fullName>
    </submittedName>
</protein>
<keyword evidence="1" id="KW-0229">DNA integration</keyword>
<reference evidence="8" key="1">
    <citation type="submission" date="2016-10" db="EMBL/GenBank/DDBJ databases">
        <authorList>
            <person name="Varghese N."/>
            <person name="Submissions S."/>
        </authorList>
    </citation>
    <scope>NUCLEOTIDE SEQUENCE [LARGE SCALE GENOMIC DNA]</scope>
    <source>
        <strain evidence="8">DSM 1565</strain>
    </source>
</reference>
<dbReference type="GO" id="GO:0015074">
    <property type="term" value="P:DNA integration"/>
    <property type="evidence" value="ECO:0007669"/>
    <property type="project" value="UniProtKB-KW"/>
</dbReference>
<dbReference type="InterPro" id="IPR010998">
    <property type="entry name" value="Integrase_recombinase_N"/>
</dbReference>
<dbReference type="STRING" id="51670.SAMN04488557_1762"/>
<name>A0A1I7NE25_9HYPH</name>
<proteinExistence type="predicted"/>
<dbReference type="PROSITE" id="PS51900">
    <property type="entry name" value="CB"/>
    <property type="match status" value="1"/>
</dbReference>
<evidence type="ECO:0000313" key="7">
    <source>
        <dbReference type="EMBL" id="SFV32891.1"/>
    </source>
</evidence>
<dbReference type="InterPro" id="IPR002104">
    <property type="entry name" value="Integrase_catalytic"/>
</dbReference>
<dbReference type="AlphaFoldDB" id="A0A1I7NE25"/>
<dbReference type="GO" id="GO:0003677">
    <property type="term" value="F:DNA binding"/>
    <property type="evidence" value="ECO:0007669"/>
    <property type="project" value="UniProtKB-UniRule"/>
</dbReference>
<dbReference type="InterPro" id="IPR011010">
    <property type="entry name" value="DNA_brk_join_enz"/>
</dbReference>
<accession>A0A1I7NE25</accession>
<dbReference type="Pfam" id="PF00589">
    <property type="entry name" value="Phage_integrase"/>
    <property type="match status" value="1"/>
</dbReference>
<dbReference type="Gene3D" id="1.10.150.130">
    <property type="match status" value="1"/>
</dbReference>
<dbReference type="OrthoDB" id="5513193at2"/>
<evidence type="ECO:0000256" key="4">
    <source>
        <dbReference type="PROSITE-ProRule" id="PRU01248"/>
    </source>
</evidence>
<dbReference type="RefSeq" id="WP_092867127.1">
    <property type="nucleotide sequence ID" value="NZ_FPCH01000002.1"/>
</dbReference>
<dbReference type="Pfam" id="PF02899">
    <property type="entry name" value="Phage_int_SAM_1"/>
    <property type="match status" value="1"/>
</dbReference>
<dbReference type="EMBL" id="FPCH01000002">
    <property type="protein sequence ID" value="SFV32891.1"/>
    <property type="molecule type" value="Genomic_DNA"/>
</dbReference>